<evidence type="ECO:0000256" key="1">
    <source>
        <dbReference type="ARBA" id="ARBA00004141"/>
    </source>
</evidence>
<dbReference type="Gene3D" id="1.20.1250.20">
    <property type="entry name" value="MFS general substrate transporter like domains"/>
    <property type="match status" value="2"/>
</dbReference>
<dbReference type="Gene3D" id="3.40.50.150">
    <property type="entry name" value="Vaccinia Virus protein VP39"/>
    <property type="match status" value="1"/>
</dbReference>
<evidence type="ECO:0000256" key="2">
    <source>
        <dbReference type="ARBA" id="ARBA00006727"/>
    </source>
</evidence>
<feature type="transmembrane region" description="Helical" evidence="4">
    <location>
        <begin position="199"/>
        <end position="220"/>
    </location>
</feature>
<dbReference type="SUPFAM" id="SSF103473">
    <property type="entry name" value="MFS general substrate transporter"/>
    <property type="match status" value="1"/>
</dbReference>
<dbReference type="GO" id="GO:0022857">
    <property type="term" value="F:transmembrane transporter activity"/>
    <property type="evidence" value="ECO:0007669"/>
    <property type="project" value="InterPro"/>
</dbReference>
<evidence type="ECO:0000256" key="4">
    <source>
        <dbReference type="SAM" id="Phobius"/>
    </source>
</evidence>
<feature type="transmembrane region" description="Helical" evidence="4">
    <location>
        <begin position="241"/>
        <end position="259"/>
    </location>
</feature>
<dbReference type="Pfam" id="PF07690">
    <property type="entry name" value="MFS_1"/>
    <property type="match status" value="1"/>
</dbReference>
<sequence>MSVHSETVSLETVRRGEIETLDEASSRPSLAVDKGLSAWLFILASFVAEAVLWGFPLSHGVFQDYYSKHPALKHNSNIAVIGTVTTSVYYLGGPLATPLAARFQAWQRYMIIIGWLGCALSLLAASFSTSVPALIATQGFLYGLAFVFVNYPLLRMLNEWFIERRGLAYGIMSTGAGCSGVGLPFLLESLLAKYGYQTTLRAMAVAQFVTLLPMIPFIKGRLPASRRGTLKKGDLKFFKRPLFYCFAMANFLEALGHYIPALYQPTYATSLGFSGTMGALILAANNLATTFGQLALGYITDRVNNVLVLVFASSFVAAVATFAIWGFASSLAPLLSFSVVFGLATGGFPCLWNKFGSALSEDPGHVYSFMAFGKGVGNILTGPISASLVMGPLTRGEGCEDQVGKEECPLEKQQPRQQQLAVFDADDDLEEEDLFDEAESLSSDSSAKSRVWESEHENGRTYHSVSAGKYQYPNDQWENDRLTKRVLDMGTGTGVWAIAFANEFKDAEVIGVDLSPIQPSWYNLSFCFVFIRSNGSNRAPPNCKFEIDDLEKPWAWHEPFDFIFCRTMEGSFADPKLIIQEIYDNLTPGGWFEAGGFVLPMGCDDGSVPEESALRRWHDLMAQAGEQCGRSIESPSKYTKAIEDAGFVDIVTEKFIWPLNTWPKDKRFKEIGRWMVLNLDMGIEALTLGLLTRVMGWTREEVLKLCDDVRKDLAKTWYHAYWNVHVVYARKPLQIANDEESQGEASSSPPLESAESPEPSKSPGSPKSPESPKSSGSSHSPPRKRQKGRQASPDP</sequence>
<dbReference type="InterPro" id="IPR036259">
    <property type="entry name" value="MFS_trans_sf"/>
</dbReference>
<comment type="subcellular location">
    <subcellularLocation>
        <location evidence="1">Membrane</location>
        <topology evidence="1">Multi-pass membrane protein</topology>
    </subcellularLocation>
</comment>
<evidence type="ECO:0000256" key="3">
    <source>
        <dbReference type="SAM" id="MobiDB-lite"/>
    </source>
</evidence>
<organism evidence="5 6">
    <name type="scientific">Colletotrichum lupini</name>
    <dbReference type="NCBI Taxonomy" id="145971"/>
    <lineage>
        <taxon>Eukaryota</taxon>
        <taxon>Fungi</taxon>
        <taxon>Dikarya</taxon>
        <taxon>Ascomycota</taxon>
        <taxon>Pezizomycotina</taxon>
        <taxon>Sordariomycetes</taxon>
        <taxon>Hypocreomycetidae</taxon>
        <taxon>Glomerellales</taxon>
        <taxon>Glomerellaceae</taxon>
        <taxon>Colletotrichum</taxon>
        <taxon>Colletotrichum acutatum species complex</taxon>
    </lineage>
</organism>
<dbReference type="Pfam" id="PF13489">
    <property type="entry name" value="Methyltransf_23"/>
    <property type="match status" value="1"/>
</dbReference>
<dbReference type="GO" id="GO:0016020">
    <property type="term" value="C:membrane"/>
    <property type="evidence" value="ECO:0007669"/>
    <property type="project" value="UniProtKB-SubCell"/>
</dbReference>
<keyword evidence="6" id="KW-1185">Reference proteome</keyword>
<feature type="transmembrane region" description="Helical" evidence="4">
    <location>
        <begin position="279"/>
        <end position="299"/>
    </location>
</feature>
<dbReference type="AlphaFoldDB" id="A0A9Q8SVG1"/>
<dbReference type="KEGG" id="clup:CLUP02_09825"/>
<feature type="transmembrane region" description="Helical" evidence="4">
    <location>
        <begin position="109"/>
        <end position="127"/>
    </location>
</feature>
<dbReference type="EMBL" id="CP019477">
    <property type="protein sequence ID" value="UQC84329.1"/>
    <property type="molecule type" value="Genomic_DNA"/>
</dbReference>
<dbReference type="InterPro" id="IPR029063">
    <property type="entry name" value="SAM-dependent_MTases_sf"/>
</dbReference>
<dbReference type="SUPFAM" id="SSF53335">
    <property type="entry name" value="S-adenosyl-L-methionine-dependent methyltransferases"/>
    <property type="match status" value="1"/>
</dbReference>
<keyword evidence="4" id="KW-0812">Transmembrane</keyword>
<keyword evidence="4" id="KW-1133">Transmembrane helix</keyword>
<gene>
    <name evidence="5" type="ORF">CLUP02_09825</name>
</gene>
<feature type="transmembrane region" description="Helical" evidence="4">
    <location>
        <begin position="166"/>
        <end position="187"/>
    </location>
</feature>
<protein>
    <submittedName>
        <fullName evidence="5">Major facilitator superfamily transporter</fullName>
    </submittedName>
</protein>
<dbReference type="InterPro" id="IPR011701">
    <property type="entry name" value="MFS"/>
</dbReference>
<feature type="transmembrane region" description="Helical" evidence="4">
    <location>
        <begin position="76"/>
        <end position="97"/>
    </location>
</feature>
<dbReference type="PANTHER" id="PTHR11360:SF287">
    <property type="entry name" value="MFS MONOCARBOXYLATE TRANSPORTER"/>
    <property type="match status" value="1"/>
</dbReference>
<feature type="compositionally biased region" description="Low complexity" evidence="3">
    <location>
        <begin position="743"/>
        <end position="780"/>
    </location>
</feature>
<evidence type="ECO:0000313" key="5">
    <source>
        <dbReference type="EMBL" id="UQC84329.1"/>
    </source>
</evidence>
<feature type="transmembrane region" description="Helical" evidence="4">
    <location>
        <begin position="306"/>
        <end position="328"/>
    </location>
</feature>
<keyword evidence="4" id="KW-0472">Membrane</keyword>
<feature type="transmembrane region" description="Helical" evidence="4">
    <location>
        <begin position="36"/>
        <end position="56"/>
    </location>
</feature>
<accession>A0A9Q8SVG1</accession>
<feature type="region of interest" description="Disordered" evidence="3">
    <location>
        <begin position="737"/>
        <end position="795"/>
    </location>
</feature>
<name>A0A9Q8SVG1_9PEZI</name>
<comment type="similarity">
    <text evidence="2">Belongs to the major facilitator superfamily. Monocarboxylate porter (TC 2.A.1.13) family.</text>
</comment>
<dbReference type="InterPro" id="IPR050327">
    <property type="entry name" value="Proton-linked_MCT"/>
</dbReference>
<dbReference type="PANTHER" id="PTHR11360">
    <property type="entry name" value="MONOCARBOXYLATE TRANSPORTER"/>
    <property type="match status" value="1"/>
</dbReference>
<dbReference type="GeneID" id="73343813"/>
<feature type="transmembrane region" description="Helical" evidence="4">
    <location>
        <begin position="133"/>
        <end position="154"/>
    </location>
</feature>
<dbReference type="Proteomes" id="UP000830671">
    <property type="component" value="Chromosome 5"/>
</dbReference>
<dbReference type="CDD" id="cd02440">
    <property type="entry name" value="AdoMet_MTases"/>
    <property type="match status" value="1"/>
</dbReference>
<dbReference type="RefSeq" id="XP_049145947.1">
    <property type="nucleotide sequence ID" value="XM_049288803.1"/>
</dbReference>
<evidence type="ECO:0000313" key="6">
    <source>
        <dbReference type="Proteomes" id="UP000830671"/>
    </source>
</evidence>
<proteinExistence type="inferred from homology"/>
<reference evidence="5" key="1">
    <citation type="journal article" date="2021" name="Mol. Plant Microbe Interact.">
        <title>Complete Genome Sequence of the Plant-Pathogenic Fungus Colletotrichum lupini.</title>
        <authorList>
            <person name="Baroncelli R."/>
            <person name="Pensec F."/>
            <person name="Da Lio D."/>
            <person name="Boufleur T."/>
            <person name="Vicente I."/>
            <person name="Sarrocco S."/>
            <person name="Picot A."/>
            <person name="Baraldi E."/>
            <person name="Sukno S."/>
            <person name="Thon M."/>
            <person name="Le Floch G."/>
        </authorList>
    </citation>
    <scope>NUCLEOTIDE SEQUENCE</scope>
    <source>
        <strain evidence="5">IMI 504893</strain>
    </source>
</reference>